<evidence type="ECO:0000313" key="1">
    <source>
        <dbReference type="EMBL" id="KAJ4433924.1"/>
    </source>
</evidence>
<keyword evidence="2" id="KW-1185">Reference proteome</keyword>
<dbReference type="Proteomes" id="UP001148838">
    <property type="component" value="Unassembled WGS sequence"/>
</dbReference>
<gene>
    <name evidence="1" type="ORF">ANN_16238</name>
</gene>
<evidence type="ECO:0000313" key="2">
    <source>
        <dbReference type="Proteomes" id="UP001148838"/>
    </source>
</evidence>
<organism evidence="1 2">
    <name type="scientific">Periplaneta americana</name>
    <name type="common">American cockroach</name>
    <name type="synonym">Blatta americana</name>
    <dbReference type="NCBI Taxonomy" id="6978"/>
    <lineage>
        <taxon>Eukaryota</taxon>
        <taxon>Metazoa</taxon>
        <taxon>Ecdysozoa</taxon>
        <taxon>Arthropoda</taxon>
        <taxon>Hexapoda</taxon>
        <taxon>Insecta</taxon>
        <taxon>Pterygota</taxon>
        <taxon>Neoptera</taxon>
        <taxon>Polyneoptera</taxon>
        <taxon>Dictyoptera</taxon>
        <taxon>Blattodea</taxon>
        <taxon>Blattoidea</taxon>
        <taxon>Blattidae</taxon>
        <taxon>Blattinae</taxon>
        <taxon>Periplaneta</taxon>
    </lineage>
</organism>
<sequence>MSPGSSTESYPAFAHIGLRENPGKNLNQVTCPDRESNPGHLVSQPDALTVNPQNLPLPAASEVRGSSSGVTPWIFMKNDGVLHHQVSSFSPESWTKVVVLHAVSENILVHYDLVPHQF</sequence>
<accession>A0ABQ8SJ74</accession>
<protein>
    <submittedName>
        <fullName evidence="1">Uncharacterized protein</fullName>
    </submittedName>
</protein>
<reference evidence="1 2" key="1">
    <citation type="journal article" date="2022" name="Allergy">
        <title>Genome assembly and annotation of Periplaneta americana reveal a comprehensive cockroach allergen profile.</title>
        <authorList>
            <person name="Wang L."/>
            <person name="Xiong Q."/>
            <person name="Saelim N."/>
            <person name="Wang L."/>
            <person name="Nong W."/>
            <person name="Wan A.T."/>
            <person name="Shi M."/>
            <person name="Liu X."/>
            <person name="Cao Q."/>
            <person name="Hui J.H.L."/>
            <person name="Sookrung N."/>
            <person name="Leung T.F."/>
            <person name="Tungtrongchitr A."/>
            <person name="Tsui S.K.W."/>
        </authorList>
    </citation>
    <scope>NUCLEOTIDE SEQUENCE [LARGE SCALE GENOMIC DNA]</scope>
    <source>
        <strain evidence="1">PWHHKU_190912</strain>
    </source>
</reference>
<proteinExistence type="predicted"/>
<name>A0ABQ8SJ74_PERAM</name>
<comment type="caution">
    <text evidence="1">The sequence shown here is derived from an EMBL/GenBank/DDBJ whole genome shotgun (WGS) entry which is preliminary data.</text>
</comment>
<dbReference type="EMBL" id="JAJSOF020000027">
    <property type="protein sequence ID" value="KAJ4433924.1"/>
    <property type="molecule type" value="Genomic_DNA"/>
</dbReference>